<dbReference type="PANTHER" id="PTHR31087">
    <property type="match status" value="1"/>
</dbReference>
<dbReference type="Pfam" id="PF04525">
    <property type="entry name" value="LOR"/>
    <property type="match status" value="1"/>
</dbReference>
<reference evidence="4" key="2">
    <citation type="submission" date="2018-02" db="UniProtKB">
        <authorList>
            <consortium name="EnsemblPlants"/>
        </authorList>
    </citation>
    <scope>IDENTIFICATION</scope>
    <source>
        <strain evidence="4">Williams 82</strain>
    </source>
</reference>
<dbReference type="SMR" id="A0A0R0FMF0"/>
<evidence type="ECO:0000256" key="2">
    <source>
        <dbReference type="SAM" id="MobiDB-lite"/>
    </source>
</evidence>
<dbReference type="PaxDb" id="3847-GLYMA16G07520.1"/>
<dbReference type="AlphaFoldDB" id="A0A0R0FMF0"/>
<name>A0A0R0FMF0_SOYBN</name>
<proteinExistence type="inferred from homology"/>
<dbReference type="STRING" id="3847.A0A0R0FMF0"/>
<evidence type="ECO:0000313" key="4">
    <source>
        <dbReference type="EnsemblPlants" id="KRH07137"/>
    </source>
</evidence>
<organism evidence="3">
    <name type="scientific">Glycine max</name>
    <name type="common">Soybean</name>
    <name type="synonym">Glycine hispida</name>
    <dbReference type="NCBI Taxonomy" id="3847"/>
    <lineage>
        <taxon>Eukaryota</taxon>
        <taxon>Viridiplantae</taxon>
        <taxon>Streptophyta</taxon>
        <taxon>Embryophyta</taxon>
        <taxon>Tracheophyta</taxon>
        <taxon>Spermatophyta</taxon>
        <taxon>Magnoliopsida</taxon>
        <taxon>eudicotyledons</taxon>
        <taxon>Gunneridae</taxon>
        <taxon>Pentapetalae</taxon>
        <taxon>rosids</taxon>
        <taxon>fabids</taxon>
        <taxon>Fabales</taxon>
        <taxon>Fabaceae</taxon>
        <taxon>Papilionoideae</taxon>
        <taxon>50 kb inversion clade</taxon>
        <taxon>NPAAA clade</taxon>
        <taxon>indigoferoid/millettioid clade</taxon>
        <taxon>Phaseoleae</taxon>
        <taxon>Glycine</taxon>
        <taxon>Glycine subgen. Soja</taxon>
    </lineage>
</organism>
<comment type="similarity">
    <text evidence="1">Belongs to the LOR family.</text>
</comment>
<dbReference type="InterPro" id="IPR007612">
    <property type="entry name" value="LOR"/>
</dbReference>
<dbReference type="InParanoid" id="A0A0R0FMF0"/>
<gene>
    <name evidence="3" type="ORF">GLYMA_16G069500</name>
</gene>
<feature type="region of interest" description="Disordered" evidence="2">
    <location>
        <begin position="230"/>
        <end position="314"/>
    </location>
</feature>
<accession>A0A0R0FMF0</accession>
<dbReference type="InterPro" id="IPR025659">
    <property type="entry name" value="Tubby-like_C"/>
</dbReference>
<dbReference type="PANTHER" id="PTHR31087:SF58">
    <property type="entry name" value="OS07G0230700 PROTEIN"/>
    <property type="match status" value="1"/>
</dbReference>
<dbReference type="Gene3D" id="2.40.160.200">
    <property type="entry name" value="LURP1-related"/>
    <property type="match status" value="1"/>
</dbReference>
<sequence>MFPMANKFSVISPSYCVPNSLNLQINTEKGVTYDVKGNRVFYIEDTLFTFHGRRVLCDDKGSPIVTLYKKNVTLHGQCKVFRGNSNGPSELLFSVKRSSIIPSGKMIRLDVFLENKRKGSMCDFRVIVRGSKNSCTIYAGESPTIVAKMENNGGFKVLVYPNVDYAFIVTLLMIIDDIKDYDVLVNATVSSVLTVATGGILPILTLFEGENLEEETLDGENLEEEYLQEGENNSGGENLDGENNPEGENLEEETLDGENLEEEYLQEGENNSGAENLDGENNPKGENLDGENNPEGENLNGENLEVENNFEAET</sequence>
<protein>
    <submittedName>
        <fullName evidence="3 4">Uncharacterized protein</fullName>
    </submittedName>
</protein>
<dbReference type="Proteomes" id="UP000008827">
    <property type="component" value="Chromosome 16"/>
</dbReference>
<reference evidence="3" key="3">
    <citation type="submission" date="2018-07" db="EMBL/GenBank/DDBJ databases">
        <title>WGS assembly of Glycine max.</title>
        <authorList>
            <person name="Schmutz J."/>
            <person name="Cannon S."/>
            <person name="Schlueter J."/>
            <person name="Ma J."/>
            <person name="Mitros T."/>
            <person name="Nelson W."/>
            <person name="Hyten D."/>
            <person name="Song Q."/>
            <person name="Thelen J."/>
            <person name="Cheng J."/>
            <person name="Xu D."/>
            <person name="Hellsten U."/>
            <person name="May G."/>
            <person name="Yu Y."/>
            <person name="Sakurai T."/>
            <person name="Umezawa T."/>
            <person name="Bhattacharyya M."/>
            <person name="Sandhu D."/>
            <person name="Valliyodan B."/>
            <person name="Lindquist E."/>
            <person name="Peto M."/>
            <person name="Grant D."/>
            <person name="Shu S."/>
            <person name="Goodstein D."/>
            <person name="Barry K."/>
            <person name="Futrell-Griggs M."/>
            <person name="Abernathy B."/>
            <person name="Du J."/>
            <person name="Tian Z."/>
            <person name="Zhu L."/>
            <person name="Gill N."/>
            <person name="Joshi T."/>
            <person name="Libault M."/>
            <person name="Sethuraman A."/>
            <person name="Zhang X."/>
            <person name="Shinozaki K."/>
            <person name="Nguyen H."/>
            <person name="Wing R."/>
            <person name="Cregan P."/>
            <person name="Specht J."/>
            <person name="Grimwood J."/>
            <person name="Rokhsar D."/>
            <person name="Stacey G."/>
            <person name="Shoemaker R."/>
            <person name="Jackson S."/>
        </authorList>
    </citation>
    <scope>NUCLEOTIDE SEQUENCE</scope>
    <source>
        <tissue evidence="3">Callus</tissue>
    </source>
</reference>
<dbReference type="EMBL" id="CM000849">
    <property type="protein sequence ID" value="KRH07137.1"/>
    <property type="molecule type" value="Genomic_DNA"/>
</dbReference>
<evidence type="ECO:0000256" key="1">
    <source>
        <dbReference type="ARBA" id="ARBA00005437"/>
    </source>
</evidence>
<feature type="compositionally biased region" description="Acidic residues" evidence="2">
    <location>
        <begin position="239"/>
        <end position="266"/>
    </location>
</feature>
<evidence type="ECO:0000313" key="3">
    <source>
        <dbReference type="EMBL" id="KRH07137.1"/>
    </source>
</evidence>
<dbReference type="InterPro" id="IPR038595">
    <property type="entry name" value="LOR_sf"/>
</dbReference>
<evidence type="ECO:0000313" key="5">
    <source>
        <dbReference type="Proteomes" id="UP000008827"/>
    </source>
</evidence>
<feature type="compositionally biased region" description="Acidic residues" evidence="2">
    <location>
        <begin position="304"/>
        <end position="314"/>
    </location>
</feature>
<dbReference type="SUPFAM" id="SSF54518">
    <property type="entry name" value="Tubby C-terminal domain-like"/>
    <property type="match status" value="1"/>
</dbReference>
<dbReference type="EnsemblPlants" id="KRH07137">
    <property type="protein sequence ID" value="KRH07137"/>
    <property type="gene ID" value="GLYMA_16G069500"/>
</dbReference>
<dbReference type="Gramene" id="KRH07137">
    <property type="protein sequence ID" value="KRH07137"/>
    <property type="gene ID" value="GLYMA_16G069500"/>
</dbReference>
<keyword evidence="5" id="KW-1185">Reference proteome</keyword>
<reference evidence="3 4" key="1">
    <citation type="journal article" date="2010" name="Nature">
        <title>Genome sequence of the palaeopolyploid soybean.</title>
        <authorList>
            <person name="Schmutz J."/>
            <person name="Cannon S.B."/>
            <person name="Schlueter J."/>
            <person name="Ma J."/>
            <person name="Mitros T."/>
            <person name="Nelson W."/>
            <person name="Hyten D.L."/>
            <person name="Song Q."/>
            <person name="Thelen J.J."/>
            <person name="Cheng J."/>
            <person name="Xu D."/>
            <person name="Hellsten U."/>
            <person name="May G.D."/>
            <person name="Yu Y."/>
            <person name="Sakurai T."/>
            <person name="Umezawa T."/>
            <person name="Bhattacharyya M.K."/>
            <person name="Sandhu D."/>
            <person name="Valliyodan B."/>
            <person name="Lindquist E."/>
            <person name="Peto M."/>
            <person name="Grant D."/>
            <person name="Shu S."/>
            <person name="Goodstein D."/>
            <person name="Barry K."/>
            <person name="Futrell-Griggs M."/>
            <person name="Abernathy B."/>
            <person name="Du J."/>
            <person name="Tian Z."/>
            <person name="Zhu L."/>
            <person name="Gill N."/>
            <person name="Joshi T."/>
            <person name="Libault M."/>
            <person name="Sethuraman A."/>
            <person name="Zhang X.-C."/>
            <person name="Shinozaki K."/>
            <person name="Nguyen H.T."/>
            <person name="Wing R.A."/>
            <person name="Cregan P."/>
            <person name="Specht J."/>
            <person name="Grimwood J."/>
            <person name="Rokhsar D."/>
            <person name="Stacey G."/>
            <person name="Shoemaker R.C."/>
            <person name="Jackson S.A."/>
        </authorList>
    </citation>
    <scope>NUCLEOTIDE SEQUENCE [LARGE SCALE GENOMIC DNA]</scope>
    <source>
        <strain evidence="4">cv. Williams 82</strain>
        <tissue evidence="3">Callus</tissue>
    </source>
</reference>